<dbReference type="EMBL" id="CP018632">
    <property type="protein sequence ID" value="ASJ70505.1"/>
    <property type="molecule type" value="Genomic_DNA"/>
</dbReference>
<comment type="subcellular location">
    <subcellularLocation>
        <location evidence="1">Cytoplasm</location>
    </subcellularLocation>
</comment>
<dbReference type="PROSITE" id="PS00152">
    <property type="entry name" value="ATPASE_ALPHA_BETA"/>
    <property type="match status" value="1"/>
</dbReference>
<dbReference type="NCBIfam" id="TIGR01026">
    <property type="entry name" value="fliI_yscN"/>
    <property type="match status" value="1"/>
</dbReference>
<dbReference type="InterPro" id="IPR003593">
    <property type="entry name" value="AAA+_ATPase"/>
</dbReference>
<keyword evidence="2" id="KW-0813">Transport</keyword>
<evidence type="ECO:0000259" key="10">
    <source>
        <dbReference type="SMART" id="SM00382"/>
    </source>
</evidence>
<keyword evidence="3" id="KW-0963">Cytoplasm</keyword>
<dbReference type="InterPro" id="IPR005714">
    <property type="entry name" value="ATPase_T3SS_FliI/YscN"/>
</dbReference>
<reference evidence="11 12" key="1">
    <citation type="submission" date="2016-12" db="EMBL/GenBank/DDBJ databases">
        <authorList>
            <person name="Song W.-J."/>
            <person name="Kurnit D.M."/>
        </authorList>
    </citation>
    <scope>NUCLEOTIDE SEQUENCE [LARGE SCALE GENOMIC DNA]</scope>
    <source>
        <strain evidence="11 12">IMCC3135</strain>
    </source>
</reference>
<protein>
    <recommendedName>
        <fullName evidence="8">protein-secreting ATPase</fullName>
        <ecNumber evidence="8">7.4.2.8</ecNumber>
    </recommendedName>
</protein>
<dbReference type="InterPro" id="IPR020003">
    <property type="entry name" value="ATPase_a/bsu_AS"/>
</dbReference>
<dbReference type="InterPro" id="IPR000194">
    <property type="entry name" value="ATPase_F1/V1/A1_a/bsu_nucl-bd"/>
</dbReference>
<dbReference type="AlphaFoldDB" id="A0A2Z2NJ32"/>
<comment type="catalytic activity">
    <reaction evidence="9">
        <text>ATP + H2O + cellular proteinSide 1 = ADP + phosphate + cellular proteinSide 2.</text>
        <dbReference type="EC" id="7.4.2.8"/>
    </reaction>
</comment>
<evidence type="ECO:0000256" key="9">
    <source>
        <dbReference type="ARBA" id="ARBA00034006"/>
    </source>
</evidence>
<dbReference type="PANTHER" id="PTHR15184:SF9">
    <property type="entry name" value="SPI-1 TYPE 3 SECRETION SYSTEM ATPASE"/>
    <property type="match status" value="1"/>
</dbReference>
<dbReference type="InterPro" id="IPR027417">
    <property type="entry name" value="P-loop_NTPase"/>
</dbReference>
<evidence type="ECO:0000256" key="1">
    <source>
        <dbReference type="ARBA" id="ARBA00004496"/>
    </source>
</evidence>
<evidence type="ECO:0000313" key="12">
    <source>
        <dbReference type="Proteomes" id="UP000250079"/>
    </source>
</evidence>
<evidence type="ECO:0000256" key="4">
    <source>
        <dbReference type="ARBA" id="ARBA00022741"/>
    </source>
</evidence>
<dbReference type="CDD" id="cd01136">
    <property type="entry name" value="ATPase_flagellum-secretory_path_III"/>
    <property type="match status" value="1"/>
</dbReference>
<keyword evidence="11" id="KW-0378">Hydrolase</keyword>
<dbReference type="OrthoDB" id="9148544at2"/>
<dbReference type="GO" id="GO:0008564">
    <property type="term" value="F:protein-exporting ATPase activity"/>
    <property type="evidence" value="ECO:0007669"/>
    <property type="project" value="UniProtKB-EC"/>
</dbReference>
<dbReference type="EC" id="7.4.2.8" evidence="8"/>
<keyword evidence="12" id="KW-1185">Reference proteome</keyword>
<dbReference type="SUPFAM" id="SSF52540">
    <property type="entry name" value="P-loop containing nucleoside triphosphate hydrolases"/>
    <property type="match status" value="1"/>
</dbReference>
<evidence type="ECO:0000256" key="6">
    <source>
        <dbReference type="ARBA" id="ARBA00022927"/>
    </source>
</evidence>
<accession>A0A2Z2NJ32</accession>
<dbReference type="RefSeq" id="WP_088916045.1">
    <property type="nucleotide sequence ID" value="NZ_CP018632.1"/>
</dbReference>
<keyword evidence="5" id="KW-0067">ATP-binding</keyword>
<evidence type="ECO:0000256" key="2">
    <source>
        <dbReference type="ARBA" id="ARBA00022448"/>
    </source>
</evidence>
<evidence type="ECO:0000256" key="8">
    <source>
        <dbReference type="ARBA" id="ARBA00024382"/>
    </source>
</evidence>
<dbReference type="GO" id="GO:0046933">
    <property type="term" value="F:proton-transporting ATP synthase activity, rotational mechanism"/>
    <property type="evidence" value="ECO:0007669"/>
    <property type="project" value="TreeGrafter"/>
</dbReference>
<dbReference type="Pfam" id="PF00006">
    <property type="entry name" value="ATP-synt_ab"/>
    <property type="match status" value="1"/>
</dbReference>
<keyword evidence="4" id="KW-0547">Nucleotide-binding</keyword>
<sequence>MVEVADTDKLDRDTPVRELSARLQGRSMVQYTGRVVHAVGTSLRVSGLPVRIGQRCEVHDRISNTVVLADVVGINNGDAVLVPLGGLQGVAVESTVRIVSEQATVPAGEALLGRVIDGFGQVLDDLGDLPPGPRVTLHRAAPNPLHRRRVQDRLTTGVRSIDTLMTVGIGQRIGIFAPAGVGKSTLLGMLAMHADADVIVVGLIGERGREVLEFLEDALSEDARSRAVIVVATSDRPAMERVNAAITATAIAEGFRDKGQHVLLLMDSVTRFARAVREVGLAVGEPPVRQGFTPSVFAELPRLFERAGNNAEGSITAFYTVLTDDDDGLDPVAEETRSILDGHIVLSRSIAEQNQFPAIDVLASLSRLARHLTSEQEQLAAGQLRTLLAKYRDIEFLLQVGEYKAGSDALADKAIARQVAIKEFLQQAPEAGMSSDESTVLLFKALAMDNAGNVAQSSAKVSS</sequence>
<dbReference type="SMART" id="SM00382">
    <property type="entry name" value="AAA"/>
    <property type="match status" value="1"/>
</dbReference>
<dbReference type="KEGG" id="gai:IMCC3135_01955"/>
<dbReference type="InterPro" id="IPR040627">
    <property type="entry name" value="T3SS_ATPase_C"/>
</dbReference>
<evidence type="ECO:0000256" key="3">
    <source>
        <dbReference type="ARBA" id="ARBA00022490"/>
    </source>
</evidence>
<keyword evidence="6" id="KW-0653">Protein transport</keyword>
<dbReference type="Pfam" id="PF18269">
    <property type="entry name" value="T3SS_ATPase_C"/>
    <property type="match status" value="1"/>
</dbReference>
<evidence type="ECO:0000256" key="5">
    <source>
        <dbReference type="ARBA" id="ARBA00022840"/>
    </source>
</evidence>
<proteinExistence type="predicted"/>
<dbReference type="InterPro" id="IPR050053">
    <property type="entry name" value="ATPase_alpha/beta_chains"/>
</dbReference>
<feature type="domain" description="AAA+ ATPase" evidence="10">
    <location>
        <begin position="169"/>
        <end position="351"/>
    </location>
</feature>
<dbReference type="Gene3D" id="3.40.50.12240">
    <property type="match status" value="1"/>
</dbReference>
<dbReference type="GO" id="GO:0030254">
    <property type="term" value="P:protein secretion by the type III secretion system"/>
    <property type="evidence" value="ECO:0007669"/>
    <property type="project" value="InterPro"/>
</dbReference>
<keyword evidence="7" id="KW-1278">Translocase</keyword>
<name>A0A2Z2NJ32_9GAMM</name>
<evidence type="ECO:0000256" key="7">
    <source>
        <dbReference type="ARBA" id="ARBA00022967"/>
    </source>
</evidence>
<dbReference type="GO" id="GO:0005524">
    <property type="term" value="F:ATP binding"/>
    <property type="evidence" value="ECO:0007669"/>
    <property type="project" value="UniProtKB-KW"/>
</dbReference>
<evidence type="ECO:0000313" key="11">
    <source>
        <dbReference type="EMBL" id="ASJ70505.1"/>
    </source>
</evidence>
<dbReference type="Proteomes" id="UP000250079">
    <property type="component" value="Chromosome"/>
</dbReference>
<dbReference type="GO" id="GO:0016887">
    <property type="term" value="F:ATP hydrolysis activity"/>
    <property type="evidence" value="ECO:0007669"/>
    <property type="project" value="InterPro"/>
</dbReference>
<dbReference type="GO" id="GO:0005737">
    <property type="term" value="C:cytoplasm"/>
    <property type="evidence" value="ECO:0007669"/>
    <property type="project" value="UniProtKB-SubCell"/>
</dbReference>
<dbReference type="FunFam" id="3.40.50.12240:FF:000002">
    <property type="entry name" value="Flagellum-specific ATP synthase FliI"/>
    <property type="match status" value="1"/>
</dbReference>
<dbReference type="GO" id="GO:0030257">
    <property type="term" value="C:type III protein secretion system complex"/>
    <property type="evidence" value="ECO:0007669"/>
    <property type="project" value="InterPro"/>
</dbReference>
<dbReference type="PANTHER" id="PTHR15184">
    <property type="entry name" value="ATP SYNTHASE"/>
    <property type="match status" value="1"/>
</dbReference>
<organism evidence="11 12">
    <name type="scientific">Granulosicoccus antarcticus IMCC3135</name>
    <dbReference type="NCBI Taxonomy" id="1192854"/>
    <lineage>
        <taxon>Bacteria</taxon>
        <taxon>Pseudomonadati</taxon>
        <taxon>Pseudomonadota</taxon>
        <taxon>Gammaproteobacteria</taxon>
        <taxon>Chromatiales</taxon>
        <taxon>Granulosicoccaceae</taxon>
        <taxon>Granulosicoccus</taxon>
    </lineage>
</organism>
<gene>
    <name evidence="11" type="primary">yscN</name>
    <name evidence="11" type="ORF">IMCC3135_01955</name>
</gene>